<evidence type="ECO:0000313" key="13">
    <source>
        <dbReference type="Ensembl" id="ENSAPLP00020025458.1"/>
    </source>
</evidence>
<evidence type="ECO:0000256" key="11">
    <source>
        <dbReference type="ARBA" id="ARBA00041557"/>
    </source>
</evidence>
<evidence type="ECO:0000256" key="2">
    <source>
        <dbReference type="ARBA" id="ARBA00022490"/>
    </source>
</evidence>
<evidence type="ECO:0000313" key="14">
    <source>
        <dbReference type="Proteomes" id="UP000694400"/>
    </source>
</evidence>
<dbReference type="Gene3D" id="2.130.10.10">
    <property type="entry name" value="YVTN repeat-like/Quinoprotein amine dehydrogenase"/>
    <property type="match status" value="2"/>
</dbReference>
<dbReference type="PROSITE" id="PS50294">
    <property type="entry name" value="WD_REPEATS_REGION"/>
    <property type="match status" value="1"/>
</dbReference>
<dbReference type="PROSITE" id="PS50082">
    <property type="entry name" value="WD_REPEATS_2"/>
    <property type="match status" value="2"/>
</dbReference>
<dbReference type="GO" id="GO:0005858">
    <property type="term" value="C:axonemal dynein complex"/>
    <property type="evidence" value="ECO:0007669"/>
    <property type="project" value="TreeGrafter"/>
</dbReference>
<dbReference type="AlphaFoldDB" id="A0A8B9TS50"/>
<dbReference type="InterPro" id="IPR050687">
    <property type="entry name" value="Dynein_IC"/>
</dbReference>
<dbReference type="GO" id="GO:0045503">
    <property type="term" value="F:dynein light chain binding"/>
    <property type="evidence" value="ECO:0007669"/>
    <property type="project" value="TreeGrafter"/>
</dbReference>
<evidence type="ECO:0000256" key="8">
    <source>
        <dbReference type="ARBA" id="ARBA00023273"/>
    </source>
</evidence>
<dbReference type="FunFam" id="2.130.10.10:FF:001248">
    <property type="entry name" value="WD repeat domain 78"/>
    <property type="match status" value="1"/>
</dbReference>
<evidence type="ECO:0000256" key="3">
    <source>
        <dbReference type="ARBA" id="ARBA00022574"/>
    </source>
</evidence>
<keyword evidence="5" id="KW-0282">Flagellum</keyword>
<sequence>MIRELFIHSETVTISAQKQSVRIKVFDDEGKDVTPHPLFHSDPDAAVPRQAKLLASSDCSGATGSGFSLFPCIRQEGMVVLTCGNSSISKPNASPMESILDETVEPGSQGDPAVSLSDVQVRPEEMKEQLTEEDLDRRVDIYLTETETIWMLDMPSVVASVESEDAGRILYRNKIYVDICKNRPGNDRFAEKMMQTINGAAKNKEVQCDKIVMEDKGVVVTSWDLYDSFNVSEIEPASKGEATNGKSNITSVTTLESAALARTHKKEENHFEAILTSEKFQQDLFFMERVLMENIFQPKLAAYRQFPVLIALIDPSIPSDLNKPVEETVPPSLEQLWSYTCDLTQGLNVSSMAWNKVNPDLLAVGYGAFDFKEQKKGLACCWSLKNPMWPERIFQCEHGVTALDFSMASPNLLAVGTYSGTITIHNVQSCTTTAILNNSSESHTGPVWQLKWLEQDGNTAEDDKRERLISVSADGRLTKWLVQKELNCTDLMKIKRAGSEKKNLPREKERKSVVLISRQAAGMCFDFHPKDTNFYLAGTEEGLIHKCSCSYHQQFLETYKGHKGPVYKVAWNPFSTDMFLSCSADWSIKLWHQNSQTPILTFSSTTTVVHDIMWSPKSVFIFAAVNESRVEIWDLSVSILDPMITHSGNPEAKFTSVLFAKNTDCLLVGDSRGEVSVFELQNLAASSSTKVGLPRKRHWSSVVCVSGTLFFRKGFLSKNLVDDLASRY</sequence>
<evidence type="ECO:0000256" key="1">
    <source>
        <dbReference type="ARBA" id="ARBA00004611"/>
    </source>
</evidence>
<protein>
    <recommendedName>
        <fullName evidence="10">Dynein axonemal intermediate chain 4</fullName>
    </recommendedName>
    <alternativeName>
        <fullName evidence="11">WD repeat-containing protein 78</fullName>
    </alternativeName>
</protein>
<keyword evidence="3 12" id="KW-0853">WD repeat</keyword>
<dbReference type="Proteomes" id="UP000694400">
    <property type="component" value="Chromosome 8"/>
</dbReference>
<reference evidence="13" key="3">
    <citation type="submission" date="2025-09" db="UniProtKB">
        <authorList>
            <consortium name="Ensembl"/>
        </authorList>
    </citation>
    <scope>IDENTIFICATION</scope>
</reference>
<evidence type="ECO:0000256" key="9">
    <source>
        <dbReference type="ARBA" id="ARBA00024190"/>
    </source>
</evidence>
<evidence type="ECO:0000256" key="4">
    <source>
        <dbReference type="ARBA" id="ARBA00022737"/>
    </source>
</evidence>
<reference evidence="13" key="2">
    <citation type="submission" date="2025-08" db="UniProtKB">
        <authorList>
            <consortium name="Ensembl"/>
        </authorList>
    </citation>
    <scope>IDENTIFICATION</scope>
</reference>
<keyword evidence="2" id="KW-0963">Cytoplasm</keyword>
<dbReference type="PANTHER" id="PTHR12442">
    <property type="entry name" value="DYNEIN INTERMEDIATE CHAIN"/>
    <property type="match status" value="1"/>
</dbReference>
<dbReference type="SMART" id="SM00320">
    <property type="entry name" value="WD40"/>
    <property type="match status" value="5"/>
</dbReference>
<dbReference type="GO" id="GO:0003341">
    <property type="term" value="P:cilium movement"/>
    <property type="evidence" value="ECO:0007669"/>
    <property type="project" value="TreeGrafter"/>
</dbReference>
<feature type="repeat" description="WD" evidence="12">
    <location>
        <begin position="559"/>
        <end position="601"/>
    </location>
</feature>
<evidence type="ECO:0000256" key="5">
    <source>
        <dbReference type="ARBA" id="ARBA00022846"/>
    </source>
</evidence>
<evidence type="ECO:0000256" key="12">
    <source>
        <dbReference type="PROSITE-ProRule" id="PRU00221"/>
    </source>
</evidence>
<dbReference type="Pfam" id="PF00400">
    <property type="entry name" value="WD40"/>
    <property type="match status" value="1"/>
</dbReference>
<name>A0A8B9TS50_ANAPL</name>
<reference evidence="13" key="1">
    <citation type="submission" date="2019-08" db="EMBL/GenBank/DDBJ databases">
        <title>Three high-quality genomes provides insights into domestication of ducks.</title>
        <authorList>
            <person name="Hou Z.C."/>
            <person name="Zhu F."/>
            <person name="Yin Z.T."/>
            <person name="Zhang F."/>
        </authorList>
    </citation>
    <scope>NUCLEOTIDE SEQUENCE [LARGE SCALE GENOMIC DNA]</scope>
</reference>
<dbReference type="Ensembl" id="ENSAPLT00020027450.1">
    <property type="protein sequence ID" value="ENSAPLP00020025458.1"/>
    <property type="gene ID" value="ENSAPLG00020017479.1"/>
</dbReference>
<accession>A0A8B9TS50</accession>
<feature type="repeat" description="WD" evidence="12">
    <location>
        <begin position="602"/>
        <end position="636"/>
    </location>
</feature>
<comment type="subcellular location">
    <subcellularLocation>
        <location evidence="1">Cytoplasm</location>
        <location evidence="1">Cytoskeleton</location>
        <location evidence="1">Flagellum axoneme</location>
    </subcellularLocation>
    <subcellularLocation>
        <location evidence="9">Dynein axonemal particle</location>
    </subcellularLocation>
</comment>
<dbReference type="InterPro" id="IPR036322">
    <property type="entry name" value="WD40_repeat_dom_sf"/>
</dbReference>
<evidence type="ECO:0000256" key="6">
    <source>
        <dbReference type="ARBA" id="ARBA00023069"/>
    </source>
</evidence>
<keyword evidence="4" id="KW-0677">Repeat</keyword>
<evidence type="ECO:0000256" key="10">
    <source>
        <dbReference type="ARBA" id="ARBA00040002"/>
    </source>
</evidence>
<dbReference type="GO" id="GO:0120293">
    <property type="term" value="C:dynein axonemal particle"/>
    <property type="evidence" value="ECO:0007669"/>
    <property type="project" value="UniProtKB-SubCell"/>
</dbReference>
<keyword evidence="7" id="KW-0206">Cytoskeleton</keyword>
<keyword evidence="8" id="KW-0966">Cell projection</keyword>
<dbReference type="InterPro" id="IPR015943">
    <property type="entry name" value="WD40/YVTN_repeat-like_dom_sf"/>
</dbReference>
<dbReference type="InterPro" id="IPR001680">
    <property type="entry name" value="WD40_rpt"/>
</dbReference>
<dbReference type="GO" id="GO:0045504">
    <property type="term" value="F:dynein heavy chain binding"/>
    <property type="evidence" value="ECO:0007669"/>
    <property type="project" value="TreeGrafter"/>
</dbReference>
<dbReference type="SUPFAM" id="SSF50978">
    <property type="entry name" value="WD40 repeat-like"/>
    <property type="match status" value="1"/>
</dbReference>
<proteinExistence type="predicted"/>
<keyword evidence="6" id="KW-0969">Cilium</keyword>
<dbReference type="PANTHER" id="PTHR12442:SF12">
    <property type="entry name" value="DYNEIN AXONEMAL INTERMEDIATE CHAIN 4"/>
    <property type="match status" value="1"/>
</dbReference>
<evidence type="ECO:0000256" key="7">
    <source>
        <dbReference type="ARBA" id="ARBA00023212"/>
    </source>
</evidence>
<organism evidence="13 14">
    <name type="scientific">Anas platyrhynchos</name>
    <name type="common">Mallard</name>
    <name type="synonym">Anas boschas</name>
    <dbReference type="NCBI Taxonomy" id="8839"/>
    <lineage>
        <taxon>Eukaryota</taxon>
        <taxon>Metazoa</taxon>
        <taxon>Chordata</taxon>
        <taxon>Craniata</taxon>
        <taxon>Vertebrata</taxon>
        <taxon>Euteleostomi</taxon>
        <taxon>Archelosauria</taxon>
        <taxon>Archosauria</taxon>
        <taxon>Dinosauria</taxon>
        <taxon>Saurischia</taxon>
        <taxon>Theropoda</taxon>
        <taxon>Coelurosauria</taxon>
        <taxon>Aves</taxon>
        <taxon>Neognathae</taxon>
        <taxon>Galloanserae</taxon>
        <taxon>Anseriformes</taxon>
        <taxon>Anatidae</taxon>
        <taxon>Anatinae</taxon>
        <taxon>Anas</taxon>
    </lineage>
</organism>